<reference evidence="6" key="1">
    <citation type="submission" date="2016-02" db="EMBL/GenBank/DDBJ databases">
        <title>Draft genome sequence of Microdochium bolleyi, a fungal endophyte of beachgrass.</title>
        <authorList>
            <consortium name="DOE Joint Genome Institute"/>
            <person name="David A.S."/>
            <person name="May G."/>
            <person name="Haridas S."/>
            <person name="Lim J."/>
            <person name="Wang M."/>
            <person name="Labutti K."/>
            <person name="Lipzen A."/>
            <person name="Barry K."/>
            <person name="Grigoriev I.V."/>
        </authorList>
    </citation>
    <scope>NUCLEOTIDE SEQUENCE [LARGE SCALE GENOMIC DNA]</scope>
    <source>
        <strain evidence="6">J235TASD1</strain>
    </source>
</reference>
<dbReference type="Pfam" id="PF00067">
    <property type="entry name" value="p450"/>
    <property type="match status" value="1"/>
</dbReference>
<dbReference type="GO" id="GO:0005506">
    <property type="term" value="F:iron ion binding"/>
    <property type="evidence" value="ECO:0007669"/>
    <property type="project" value="InterPro"/>
</dbReference>
<dbReference type="OrthoDB" id="10029320at2759"/>
<name>A0A136IQZ5_9PEZI</name>
<dbReference type="SUPFAM" id="SSF48264">
    <property type="entry name" value="Cytochrome P450"/>
    <property type="match status" value="1"/>
</dbReference>
<dbReference type="Proteomes" id="UP000070501">
    <property type="component" value="Unassembled WGS sequence"/>
</dbReference>
<dbReference type="PANTHER" id="PTHR24305">
    <property type="entry name" value="CYTOCHROME P450"/>
    <property type="match status" value="1"/>
</dbReference>
<evidence type="ECO:0000256" key="1">
    <source>
        <dbReference type="ARBA" id="ARBA00022617"/>
    </source>
</evidence>
<gene>
    <name evidence="5" type="ORF">Micbo1qcDRAFT_216407</name>
</gene>
<dbReference type="GO" id="GO:0020037">
    <property type="term" value="F:heme binding"/>
    <property type="evidence" value="ECO:0007669"/>
    <property type="project" value="InterPro"/>
</dbReference>
<evidence type="ECO:0000313" key="6">
    <source>
        <dbReference type="Proteomes" id="UP000070501"/>
    </source>
</evidence>
<dbReference type="InterPro" id="IPR001128">
    <property type="entry name" value="Cyt_P450"/>
</dbReference>
<evidence type="ECO:0000256" key="2">
    <source>
        <dbReference type="ARBA" id="ARBA00022723"/>
    </source>
</evidence>
<dbReference type="InterPro" id="IPR050121">
    <property type="entry name" value="Cytochrome_P450_monoxygenase"/>
</dbReference>
<dbReference type="PRINTS" id="PR00385">
    <property type="entry name" value="P450"/>
</dbReference>
<protein>
    <submittedName>
        <fullName evidence="5">Cytochrome P450 52A11</fullName>
    </submittedName>
</protein>
<proteinExistence type="predicted"/>
<evidence type="ECO:0000256" key="3">
    <source>
        <dbReference type="ARBA" id="ARBA00023004"/>
    </source>
</evidence>
<organism evidence="5 6">
    <name type="scientific">Microdochium bolleyi</name>
    <dbReference type="NCBI Taxonomy" id="196109"/>
    <lineage>
        <taxon>Eukaryota</taxon>
        <taxon>Fungi</taxon>
        <taxon>Dikarya</taxon>
        <taxon>Ascomycota</taxon>
        <taxon>Pezizomycotina</taxon>
        <taxon>Sordariomycetes</taxon>
        <taxon>Xylariomycetidae</taxon>
        <taxon>Xylariales</taxon>
        <taxon>Microdochiaceae</taxon>
        <taxon>Microdochium</taxon>
    </lineage>
</organism>
<dbReference type="Gene3D" id="1.10.630.10">
    <property type="entry name" value="Cytochrome P450"/>
    <property type="match status" value="1"/>
</dbReference>
<dbReference type="STRING" id="196109.A0A136IQZ5"/>
<keyword evidence="6" id="KW-1185">Reference proteome</keyword>
<dbReference type="PANTHER" id="PTHR24305:SF222">
    <property type="entry name" value="CYTOCHROME P450 MONOOXYGENASE STCS"/>
    <property type="match status" value="1"/>
</dbReference>
<dbReference type="GO" id="GO:0016705">
    <property type="term" value="F:oxidoreductase activity, acting on paired donors, with incorporation or reduction of molecular oxygen"/>
    <property type="evidence" value="ECO:0007669"/>
    <property type="project" value="InterPro"/>
</dbReference>
<dbReference type="GO" id="GO:0004497">
    <property type="term" value="F:monooxygenase activity"/>
    <property type="evidence" value="ECO:0007669"/>
    <property type="project" value="InterPro"/>
</dbReference>
<accession>A0A136IQZ5</accession>
<dbReference type="AlphaFoldDB" id="A0A136IQZ5"/>
<dbReference type="PRINTS" id="PR00463">
    <property type="entry name" value="EP450I"/>
</dbReference>
<dbReference type="InterPro" id="IPR002401">
    <property type="entry name" value="Cyt_P450_E_grp-I"/>
</dbReference>
<sequence>MLQALQTHWLTVAVCATPVVAVLLVQKYRSPRLRIEDLAHFPQPEVDKKKGHWAWIEKSAYAGVLGRSWNMVMYEQLENLGNPPVLLIDWRPMLDTPVLFIFDHTVAEQITRATKTHSTSLPKDPIMLNLSPLVGRHSLVTLDGDEWKGLRKRILPGFQPQYLLSLVGGILDKTEIFVETLEKMAETGEEFNMDELTTNLTFDVIGLITFNLDLNAQVPGQQSPVLQTYRALQQSYVKRNNTLHWLLRYFTPNEWRIRSLDKKLDVVLKDTIRKQHAKLLADQKEDARSVMALSLKGIEKLTPEILQQTSDTCRGFLFAGHDTTSILLQWMFYEISRRPASFTALKEELDEVFGPDSSPSSVIAQMRDPNNSLSITSLKYTDAIVKETLRLHPPGTTARRTAKGSDTILTMPNGDKLNVDGIILSPVAYIIQRDRNVFGETADDFMPERWLGPDAADIPDGSFRPYERGPRRCTGSELANLEAKVILAVVARHFDFVKAGLGEFSVDEKGLPILDDKGYYKTESVLYTTDQVTCKVVDGTKMKVRTKGPEEEHASI</sequence>
<dbReference type="InterPro" id="IPR036396">
    <property type="entry name" value="Cyt_P450_sf"/>
</dbReference>
<keyword evidence="3 4" id="KW-0408">Iron</keyword>
<evidence type="ECO:0000256" key="4">
    <source>
        <dbReference type="PIRSR" id="PIRSR602401-1"/>
    </source>
</evidence>
<dbReference type="InParanoid" id="A0A136IQZ5"/>
<evidence type="ECO:0000313" key="5">
    <source>
        <dbReference type="EMBL" id="KXJ87340.1"/>
    </source>
</evidence>
<keyword evidence="1 4" id="KW-0349">Heme</keyword>
<keyword evidence="2 4" id="KW-0479">Metal-binding</keyword>
<feature type="binding site" description="axial binding residue" evidence="4">
    <location>
        <position position="473"/>
    </location>
    <ligand>
        <name>heme</name>
        <dbReference type="ChEBI" id="CHEBI:30413"/>
    </ligand>
    <ligandPart>
        <name>Fe</name>
        <dbReference type="ChEBI" id="CHEBI:18248"/>
    </ligandPart>
</feature>
<dbReference type="EMBL" id="KQ964263">
    <property type="protein sequence ID" value="KXJ87340.1"/>
    <property type="molecule type" value="Genomic_DNA"/>
</dbReference>
<comment type="cofactor">
    <cofactor evidence="4">
        <name>heme</name>
        <dbReference type="ChEBI" id="CHEBI:30413"/>
    </cofactor>
</comment>